<evidence type="ECO:0000313" key="3">
    <source>
        <dbReference type="Proteomes" id="UP000494115"/>
    </source>
</evidence>
<feature type="domain" description="RES" evidence="1">
    <location>
        <begin position="11"/>
        <end position="137"/>
    </location>
</feature>
<protein>
    <recommendedName>
        <fullName evidence="1">RES domain-containing protein</fullName>
    </recommendedName>
</protein>
<dbReference type="EMBL" id="CADIKM010000069">
    <property type="protein sequence ID" value="CAB3804998.1"/>
    <property type="molecule type" value="Genomic_DNA"/>
</dbReference>
<keyword evidence="3" id="KW-1185">Reference proteome</keyword>
<dbReference type="AlphaFoldDB" id="A0A6S7C0C2"/>
<organism evidence="2 3">
    <name type="scientific">Pararobbsia alpina</name>
    <dbReference type="NCBI Taxonomy" id="621374"/>
    <lineage>
        <taxon>Bacteria</taxon>
        <taxon>Pseudomonadati</taxon>
        <taxon>Pseudomonadota</taxon>
        <taxon>Betaproteobacteria</taxon>
        <taxon>Burkholderiales</taxon>
        <taxon>Burkholderiaceae</taxon>
        <taxon>Pararobbsia</taxon>
    </lineage>
</organism>
<name>A0A6S7C0C2_9BURK</name>
<dbReference type="Pfam" id="PF08808">
    <property type="entry name" value="RES"/>
    <property type="match status" value="1"/>
</dbReference>
<accession>A0A6S7C0C2</accession>
<evidence type="ECO:0000259" key="1">
    <source>
        <dbReference type="SMART" id="SM00953"/>
    </source>
</evidence>
<dbReference type="SMART" id="SM00953">
    <property type="entry name" value="RES"/>
    <property type="match status" value="1"/>
</dbReference>
<gene>
    <name evidence="2" type="ORF">LMG28138_05616</name>
</gene>
<proteinExistence type="predicted"/>
<dbReference type="InterPro" id="IPR014914">
    <property type="entry name" value="RES_dom"/>
</dbReference>
<sequence>MTLWRISNHADLLGIGGLRAPARWHHAGQPVVYLAEHPALALLEVLVHLEIPSGDELPVSYRLLRVEVNDGASMARLDLGAAPADWRTMTAWTRAAGSEWLSTASSILLEIPSVIVPFGKNYLMNPLHADASRLHVAEVLEVQHDPRILKLLNQE</sequence>
<dbReference type="Proteomes" id="UP000494115">
    <property type="component" value="Unassembled WGS sequence"/>
</dbReference>
<reference evidence="2 3" key="1">
    <citation type="submission" date="2020-04" db="EMBL/GenBank/DDBJ databases">
        <authorList>
            <person name="De Canck E."/>
        </authorList>
    </citation>
    <scope>NUCLEOTIDE SEQUENCE [LARGE SCALE GENOMIC DNA]</scope>
    <source>
        <strain evidence="2 3">LMG 28138</strain>
    </source>
</reference>
<evidence type="ECO:0000313" key="2">
    <source>
        <dbReference type="EMBL" id="CAB3804998.1"/>
    </source>
</evidence>